<evidence type="ECO:0008006" key="4">
    <source>
        <dbReference type="Google" id="ProtNLM"/>
    </source>
</evidence>
<keyword evidence="1" id="KW-0472">Membrane</keyword>
<keyword evidence="1" id="KW-1133">Transmembrane helix</keyword>
<evidence type="ECO:0000256" key="1">
    <source>
        <dbReference type="SAM" id="Phobius"/>
    </source>
</evidence>
<dbReference type="Proteomes" id="UP000027770">
    <property type="component" value="Unassembled WGS sequence"/>
</dbReference>
<dbReference type="Gene3D" id="2.40.50.660">
    <property type="match status" value="1"/>
</dbReference>
<dbReference type="EMBL" id="JENW01000128">
    <property type="protein sequence ID" value="KEI13751.1"/>
    <property type="molecule type" value="Genomic_DNA"/>
</dbReference>
<dbReference type="AlphaFoldDB" id="A0AA40M4T7"/>
<dbReference type="InterPro" id="IPR019635">
    <property type="entry name" value="DUF2500"/>
</dbReference>
<evidence type="ECO:0000313" key="3">
    <source>
        <dbReference type="Proteomes" id="UP000027770"/>
    </source>
</evidence>
<evidence type="ECO:0000313" key="2">
    <source>
        <dbReference type="EMBL" id="KEI13751.1"/>
    </source>
</evidence>
<comment type="caution">
    <text evidence="2">The sequence shown here is derived from an EMBL/GenBank/DDBJ whole genome shotgun (WGS) entry which is preliminary data.</text>
</comment>
<gene>
    <name evidence="2" type="ORF">Z959_02320</name>
</gene>
<reference evidence="2 3" key="1">
    <citation type="submission" date="2014-02" db="EMBL/GenBank/DDBJ databases">
        <title>Plasmidome dynamics in the species complex Clostridium novyi sensu lato converts strains of independent lineages into distinctly different pathogens.</title>
        <authorList>
            <person name="Skarin H."/>
            <person name="Segerman B."/>
        </authorList>
    </citation>
    <scope>NUCLEOTIDE SEQUENCE [LARGE SCALE GENOMIC DNA]</scope>
    <source>
        <strain evidence="2 3">ATCC 27606</strain>
    </source>
</reference>
<feature type="transmembrane region" description="Helical" evidence="1">
    <location>
        <begin position="6"/>
        <end position="24"/>
    </location>
</feature>
<keyword evidence="3" id="KW-1185">Reference proteome</keyword>
<organism evidence="2 3">
    <name type="scientific">Clostridium novyi B str. ATCC 27606</name>
    <dbReference type="NCBI Taxonomy" id="1443123"/>
    <lineage>
        <taxon>Bacteria</taxon>
        <taxon>Bacillati</taxon>
        <taxon>Bacillota</taxon>
        <taxon>Clostridia</taxon>
        <taxon>Eubacteriales</taxon>
        <taxon>Clostridiaceae</taxon>
        <taxon>Clostridium</taxon>
    </lineage>
</organism>
<dbReference type="RefSeq" id="WP_039221053.1">
    <property type="nucleotide sequence ID" value="NZ_JENW01000128.1"/>
</dbReference>
<dbReference type="Pfam" id="PF10694">
    <property type="entry name" value="DUF2500"/>
    <property type="match status" value="1"/>
</dbReference>
<name>A0AA40M4T7_CLONO</name>
<sequence length="110" mass="12960">MFQLNIVFYIFVIVVIIMGIVTFIKNERSPIISTKAQLVYKKREYHTHTNNNVVMTTNETLILIFQLDTGSKIEFIVDYDTFTNIPEYQWGNLIFQGTRFLKFELNNSIV</sequence>
<keyword evidence="1" id="KW-0812">Transmembrane</keyword>
<protein>
    <recommendedName>
        <fullName evidence="4">DUF2500 domain-containing protein</fullName>
    </recommendedName>
</protein>
<accession>A0AA40M4T7</accession>
<proteinExistence type="predicted"/>